<keyword evidence="3" id="KW-1185">Reference proteome</keyword>
<sequence>MNAARVLTGMEALFAMKKKKERAQVKKKEKKEPSGQKPIDEVFPKEVVEPSADVALATEAGGPKVEVAAQKKKGGKGVEPPIKKQKVAGGTVGMVPPPHSN</sequence>
<reference evidence="2" key="1">
    <citation type="submission" date="2022-07" db="EMBL/GenBank/DDBJ databases">
        <authorList>
            <person name="Macas J."/>
            <person name="Novak P."/>
            <person name="Neumann P."/>
        </authorList>
    </citation>
    <scope>NUCLEOTIDE SEQUENCE</scope>
</reference>
<organism evidence="2 3">
    <name type="scientific">Cuscuta europaea</name>
    <name type="common">European dodder</name>
    <dbReference type="NCBI Taxonomy" id="41803"/>
    <lineage>
        <taxon>Eukaryota</taxon>
        <taxon>Viridiplantae</taxon>
        <taxon>Streptophyta</taxon>
        <taxon>Embryophyta</taxon>
        <taxon>Tracheophyta</taxon>
        <taxon>Spermatophyta</taxon>
        <taxon>Magnoliopsida</taxon>
        <taxon>eudicotyledons</taxon>
        <taxon>Gunneridae</taxon>
        <taxon>Pentapetalae</taxon>
        <taxon>asterids</taxon>
        <taxon>lamiids</taxon>
        <taxon>Solanales</taxon>
        <taxon>Convolvulaceae</taxon>
        <taxon>Cuscuteae</taxon>
        <taxon>Cuscuta</taxon>
        <taxon>Cuscuta subgen. Cuscuta</taxon>
    </lineage>
</organism>
<dbReference type="AlphaFoldDB" id="A0A9P1DXH6"/>
<feature type="region of interest" description="Disordered" evidence="1">
    <location>
        <begin position="18"/>
        <end position="41"/>
    </location>
</feature>
<name>A0A9P1DXH6_CUSEU</name>
<accession>A0A9P1DXH6</accession>
<evidence type="ECO:0000313" key="2">
    <source>
        <dbReference type="EMBL" id="CAH9060109.1"/>
    </source>
</evidence>
<feature type="compositionally biased region" description="Basic and acidic residues" evidence="1">
    <location>
        <begin position="22"/>
        <end position="41"/>
    </location>
</feature>
<dbReference type="Proteomes" id="UP001152484">
    <property type="component" value="Unassembled WGS sequence"/>
</dbReference>
<evidence type="ECO:0000256" key="1">
    <source>
        <dbReference type="SAM" id="MobiDB-lite"/>
    </source>
</evidence>
<dbReference type="EMBL" id="CAMAPE010000004">
    <property type="protein sequence ID" value="CAH9060109.1"/>
    <property type="molecule type" value="Genomic_DNA"/>
</dbReference>
<proteinExistence type="predicted"/>
<comment type="caution">
    <text evidence="2">The sequence shown here is derived from an EMBL/GenBank/DDBJ whole genome shotgun (WGS) entry which is preliminary data.</text>
</comment>
<dbReference type="OrthoDB" id="1300414at2759"/>
<evidence type="ECO:0000313" key="3">
    <source>
        <dbReference type="Proteomes" id="UP001152484"/>
    </source>
</evidence>
<protein>
    <submittedName>
        <fullName evidence="2">Uncharacterized protein</fullName>
    </submittedName>
</protein>
<gene>
    <name evidence="2" type="ORF">CEURO_LOCUS1519</name>
</gene>